<dbReference type="PROSITE" id="PS00369">
    <property type="entry name" value="PTS_HPR_HIS"/>
    <property type="match status" value="1"/>
</dbReference>
<dbReference type="InterPro" id="IPR008731">
    <property type="entry name" value="PTS_EIN"/>
</dbReference>
<dbReference type="PROSITE" id="PS00371">
    <property type="entry name" value="PTS_EIIA_TYPE_1_HIS"/>
    <property type="match status" value="1"/>
</dbReference>
<dbReference type="Pfam" id="PF02896">
    <property type="entry name" value="PEP-utilizers_C"/>
    <property type="match status" value="1"/>
</dbReference>
<evidence type="ECO:0000256" key="8">
    <source>
        <dbReference type="ARBA" id="ARBA00022597"/>
    </source>
</evidence>
<dbReference type="InterPro" id="IPR023151">
    <property type="entry name" value="PEP_util_CS"/>
</dbReference>
<dbReference type="SUPFAM" id="SSF52009">
    <property type="entry name" value="Phosphohistidine domain"/>
    <property type="match status" value="1"/>
</dbReference>
<dbReference type="Gene3D" id="1.10.274.10">
    <property type="entry name" value="PtsI, HPr-binding domain"/>
    <property type="match status" value="1"/>
</dbReference>
<evidence type="ECO:0000259" key="15">
    <source>
        <dbReference type="PROSITE" id="PS51350"/>
    </source>
</evidence>
<dbReference type="InterPro" id="IPR006318">
    <property type="entry name" value="PTS_EI-like"/>
</dbReference>
<comment type="caution">
    <text evidence="16">The sequence shown here is derived from an EMBL/GenBank/DDBJ whole genome shotgun (WGS) entry which is preliminary data.</text>
</comment>
<dbReference type="SUPFAM" id="SSF51621">
    <property type="entry name" value="Phosphoenolpyruvate/pyruvate domain"/>
    <property type="match status" value="1"/>
</dbReference>
<dbReference type="InterPro" id="IPR036618">
    <property type="entry name" value="PtsI_HPr-bd_sf"/>
</dbReference>
<evidence type="ECO:0000256" key="3">
    <source>
        <dbReference type="ARBA" id="ARBA00004496"/>
    </source>
</evidence>
<dbReference type="Gene3D" id="3.20.20.60">
    <property type="entry name" value="Phosphoenolpyruvate-binding domains"/>
    <property type="match status" value="1"/>
</dbReference>
<dbReference type="SUPFAM" id="SSF51261">
    <property type="entry name" value="Duplicated hybrid motif"/>
    <property type="match status" value="1"/>
</dbReference>
<dbReference type="EC" id="2.7.3.9" evidence="5"/>
<comment type="catalytic activity">
    <reaction evidence="1">
        <text>L-histidyl-[protein] + phosphoenolpyruvate = N(pros)-phospho-L-histidyl-[protein] + pyruvate</text>
        <dbReference type="Rhea" id="RHEA:23880"/>
        <dbReference type="Rhea" id="RHEA-COMP:9745"/>
        <dbReference type="Rhea" id="RHEA-COMP:9746"/>
        <dbReference type="ChEBI" id="CHEBI:15361"/>
        <dbReference type="ChEBI" id="CHEBI:29979"/>
        <dbReference type="ChEBI" id="CHEBI:58702"/>
        <dbReference type="ChEBI" id="CHEBI:64837"/>
        <dbReference type="EC" id="2.7.3.9"/>
    </reaction>
</comment>
<dbReference type="SUPFAM" id="SSF55594">
    <property type="entry name" value="HPr-like"/>
    <property type="match status" value="1"/>
</dbReference>
<evidence type="ECO:0000256" key="7">
    <source>
        <dbReference type="ARBA" id="ARBA00022490"/>
    </source>
</evidence>
<dbReference type="PROSITE" id="PS51350">
    <property type="entry name" value="PTS_HPR_DOM"/>
    <property type="match status" value="1"/>
</dbReference>
<evidence type="ECO:0000256" key="9">
    <source>
        <dbReference type="ARBA" id="ARBA00022679"/>
    </source>
</evidence>
<dbReference type="HOGENOM" id="CLU_007308_3_2_6"/>
<keyword evidence="13" id="KW-0460">Magnesium</keyword>
<dbReference type="PRINTS" id="PR01736">
    <property type="entry name" value="PHPHTRNFRASE"/>
</dbReference>
<dbReference type="GO" id="GO:0009401">
    <property type="term" value="P:phosphoenolpyruvate-dependent sugar phosphotransferase system"/>
    <property type="evidence" value="ECO:0007669"/>
    <property type="project" value="UniProtKB-KW"/>
</dbReference>
<evidence type="ECO:0000313" key="16">
    <source>
        <dbReference type="EMBL" id="EAR11125.1"/>
    </source>
</evidence>
<dbReference type="FunFam" id="2.70.70.10:FF:000001">
    <property type="entry name" value="PTS system glucose-specific IIA component"/>
    <property type="match status" value="1"/>
</dbReference>
<dbReference type="PANTHER" id="PTHR46244">
    <property type="entry name" value="PHOSPHOENOLPYRUVATE-PROTEIN PHOSPHOTRANSFERASE"/>
    <property type="match status" value="1"/>
</dbReference>
<proteinExistence type="inferred from homology"/>
<dbReference type="PROSITE" id="PS00742">
    <property type="entry name" value="PEP_ENZYMES_2"/>
    <property type="match status" value="1"/>
</dbReference>
<keyword evidence="16" id="KW-0670">Pyruvate</keyword>
<dbReference type="InterPro" id="IPR040442">
    <property type="entry name" value="Pyrv_kinase-like_dom_sf"/>
</dbReference>
<dbReference type="GO" id="GO:0008965">
    <property type="term" value="F:phosphoenolpyruvate-protein phosphotransferase activity"/>
    <property type="evidence" value="ECO:0007669"/>
    <property type="project" value="UniProtKB-EC"/>
</dbReference>
<dbReference type="Pfam" id="PF00391">
    <property type="entry name" value="PEP-utilizers"/>
    <property type="match status" value="1"/>
</dbReference>
<feature type="domain" description="HPr" evidence="15">
    <location>
        <begin position="164"/>
        <end position="252"/>
    </location>
</feature>
<sequence length="840" mass="89874">MSLVAPVAGQVIPITDVPDPVFAEKLVGDGVAIDPIEQVLVAPFAGKIVQLTGTSHALTLRSDSGLEVLLHIGIDTVLLKGEGFRALISDGDNVECGQPLIEFDADFIAQKAKSLMTVVVITNADTLNAQFKVTPVESVAAKDPLLSIAFGEPVADIEISLGDWVDSDALVLPNPAGLHARPAAALAKIAKEYASAVELSLGDKRVSAKSLTSILNLGSKFGDTVQVHVNGPDAQAALSDLVAAIRSGLGEEIAEPSGPADVIADEPSLLFPKSNTLNWMKGVSASPGFAVGVVYQIQEEVLELPTDRQETAVEKALLADAIAIADDQLETLKTQLDPEDEDKAKIFSAHIELLSDPELLDYATTLIDSGDNAAQAWQKSVTSQVEQLESLDNTLLAERAVDLRDVGNRVLRALLGVESAERKLPENCVLVADDLTPSDTANLDKRKVVGFVTTGGGATSHSAILARAMNIPAIAGIDDQARDIANGTRVILNADQGEMRVNPEDSEVETIQQQIIQQEKIRTLNRTNVDQPAITQDKVKVEVVANIGSVKDAMKVAENGGEGVGLLRSEFLFLNRTTAPSEEDQFKTYRAAAEALGKDQPLIVRTLDVGGDKPLSYLPLPEEENPFLGERGVRISLDKPAMFRQQLRALLRAAEYGNIHIMFPMIADIRELRLAKQVLAEEQEKLGARKVPVGIMIEVPSAAVMADVFAPEVDFFSVGTNDLTQYALAMDRGHPKLAVLADALHPSVLRLIKMTVDAAERHGKWVGVCGGIAGDLLAVPLLVGLGIKELSTSVPSIPDVKACIRALNSQKCKEQAEQSLQFSTAAEVRDYLETTNQYVV</sequence>
<dbReference type="InterPro" id="IPR018274">
    <property type="entry name" value="PEP_util_AS"/>
</dbReference>
<dbReference type="Gene3D" id="3.30.1340.10">
    <property type="entry name" value="HPr-like"/>
    <property type="match status" value="1"/>
</dbReference>
<dbReference type="CDD" id="cd00367">
    <property type="entry name" value="PTS-HPr_like"/>
    <property type="match status" value="1"/>
</dbReference>
<dbReference type="InterPro" id="IPR001020">
    <property type="entry name" value="PTS_HPr_His_P_site"/>
</dbReference>
<accession>A4B924</accession>
<dbReference type="Proteomes" id="UP000005953">
    <property type="component" value="Unassembled WGS sequence"/>
</dbReference>
<evidence type="ECO:0000256" key="10">
    <source>
        <dbReference type="ARBA" id="ARBA00022683"/>
    </source>
</evidence>
<comment type="subcellular location">
    <subcellularLocation>
        <location evidence="3">Cytoplasm</location>
    </subcellularLocation>
</comment>
<evidence type="ECO:0000256" key="2">
    <source>
        <dbReference type="ARBA" id="ARBA00001946"/>
    </source>
</evidence>
<dbReference type="PROSITE" id="PS51093">
    <property type="entry name" value="PTS_EIIA_TYPE_1"/>
    <property type="match status" value="1"/>
</dbReference>
<dbReference type="NCBIfam" id="TIGR00830">
    <property type="entry name" value="PTBA"/>
    <property type="match status" value="1"/>
</dbReference>
<dbReference type="GO" id="GO:0005737">
    <property type="term" value="C:cytoplasm"/>
    <property type="evidence" value="ECO:0007669"/>
    <property type="project" value="UniProtKB-SubCell"/>
</dbReference>
<evidence type="ECO:0000256" key="6">
    <source>
        <dbReference type="ARBA" id="ARBA00022448"/>
    </source>
</evidence>
<evidence type="ECO:0000259" key="14">
    <source>
        <dbReference type="PROSITE" id="PS51093"/>
    </source>
</evidence>
<dbReference type="InterPro" id="IPR008279">
    <property type="entry name" value="PEP-util_enz_mobile_dom"/>
</dbReference>
<reference evidence="16 17" key="1">
    <citation type="submission" date="2006-02" db="EMBL/GenBank/DDBJ databases">
        <authorList>
            <person name="Pinhassi J."/>
            <person name="Pedros-Alio C."/>
            <person name="Ferriera S."/>
            <person name="Johnson J."/>
            <person name="Kravitz S."/>
            <person name="Halpern A."/>
            <person name="Remington K."/>
            <person name="Beeson K."/>
            <person name="Tran B."/>
            <person name="Rogers Y.-H."/>
            <person name="Friedman R."/>
            <person name="Venter J.C."/>
        </authorList>
    </citation>
    <scope>NUCLEOTIDE SEQUENCE [LARGE SCALE GENOMIC DNA]</scope>
    <source>
        <strain evidence="16 17">MED297</strain>
    </source>
</reference>
<evidence type="ECO:0000313" key="17">
    <source>
        <dbReference type="Proteomes" id="UP000005953"/>
    </source>
</evidence>
<keyword evidence="10" id="KW-0598">Phosphotransferase system</keyword>
<dbReference type="InterPro" id="IPR036637">
    <property type="entry name" value="Phosphohistidine_dom_sf"/>
</dbReference>
<gene>
    <name evidence="16" type="ORF">MED297_19597</name>
</gene>
<dbReference type="NCBIfam" id="TIGR01417">
    <property type="entry name" value="PTS_I_fam"/>
    <property type="match status" value="1"/>
</dbReference>
<keyword evidence="17" id="KW-1185">Reference proteome</keyword>
<dbReference type="GO" id="GO:0046872">
    <property type="term" value="F:metal ion binding"/>
    <property type="evidence" value="ECO:0007669"/>
    <property type="project" value="UniProtKB-KW"/>
</dbReference>
<keyword evidence="11" id="KW-0479">Metal-binding</keyword>
<dbReference type="InterPro" id="IPR050499">
    <property type="entry name" value="PEP-utilizing_PTS_enzyme"/>
</dbReference>
<evidence type="ECO:0000256" key="11">
    <source>
        <dbReference type="ARBA" id="ARBA00022723"/>
    </source>
</evidence>
<dbReference type="InterPro" id="IPR000032">
    <property type="entry name" value="HPr-like"/>
</dbReference>
<dbReference type="InterPro" id="IPR001127">
    <property type="entry name" value="PTS_EIIA_1_perm"/>
</dbReference>
<keyword evidence="9 16" id="KW-0808">Transferase</keyword>
<evidence type="ECO:0000256" key="1">
    <source>
        <dbReference type="ARBA" id="ARBA00000683"/>
    </source>
</evidence>
<comment type="similarity">
    <text evidence="4">Belongs to the PEP-utilizing enzyme family.</text>
</comment>
<name>A4B924_9GAMM</name>
<dbReference type="AlphaFoldDB" id="A4B924"/>
<dbReference type="InterPro" id="IPR035895">
    <property type="entry name" value="HPr-like_sf"/>
</dbReference>
<dbReference type="GO" id="GO:0016301">
    <property type="term" value="F:kinase activity"/>
    <property type="evidence" value="ECO:0007669"/>
    <property type="project" value="UniProtKB-KW"/>
</dbReference>
<dbReference type="Pfam" id="PF00358">
    <property type="entry name" value="PTS_EIIA_1"/>
    <property type="match status" value="1"/>
</dbReference>
<dbReference type="NCBIfam" id="TIGR01003">
    <property type="entry name" value="PTS_HPr_family"/>
    <property type="match status" value="1"/>
</dbReference>
<evidence type="ECO:0000256" key="4">
    <source>
        <dbReference type="ARBA" id="ARBA00007837"/>
    </source>
</evidence>
<protein>
    <recommendedName>
        <fullName evidence="5">phosphoenolpyruvate--protein phosphotransferase</fullName>
        <ecNumber evidence="5">2.7.3.9</ecNumber>
    </recommendedName>
</protein>
<keyword evidence="12" id="KW-0418">Kinase</keyword>
<dbReference type="Pfam" id="PF05524">
    <property type="entry name" value="PEP-utilisers_N"/>
    <property type="match status" value="1"/>
</dbReference>
<dbReference type="Gene3D" id="3.50.30.10">
    <property type="entry name" value="Phosphohistidine domain"/>
    <property type="match status" value="1"/>
</dbReference>
<dbReference type="Pfam" id="PF00381">
    <property type="entry name" value="PTS-HPr"/>
    <property type="match status" value="1"/>
</dbReference>
<dbReference type="InterPro" id="IPR015813">
    <property type="entry name" value="Pyrv/PenolPyrv_kinase-like_dom"/>
</dbReference>
<evidence type="ECO:0000256" key="13">
    <source>
        <dbReference type="ARBA" id="ARBA00022842"/>
    </source>
</evidence>
<dbReference type="EMBL" id="AAOE01000001">
    <property type="protein sequence ID" value="EAR11125.1"/>
    <property type="molecule type" value="Genomic_DNA"/>
</dbReference>
<dbReference type="PRINTS" id="PR00107">
    <property type="entry name" value="PHOSPHOCPHPR"/>
</dbReference>
<dbReference type="InterPro" id="IPR011055">
    <property type="entry name" value="Dup_hybrid_motif"/>
</dbReference>
<dbReference type="SUPFAM" id="SSF47831">
    <property type="entry name" value="Enzyme I of the PEP:sugar phosphotransferase system HPr-binding (sub)domain"/>
    <property type="match status" value="1"/>
</dbReference>
<keyword evidence="7" id="KW-0963">Cytoplasm</keyword>
<dbReference type="InterPro" id="IPR000121">
    <property type="entry name" value="PEP_util_C"/>
</dbReference>
<keyword evidence="6" id="KW-0813">Transport</keyword>
<dbReference type="PROSITE" id="PS00370">
    <property type="entry name" value="PEP_ENZYMES_PHOS_SITE"/>
    <property type="match status" value="1"/>
</dbReference>
<comment type="cofactor">
    <cofactor evidence="2">
        <name>Mg(2+)</name>
        <dbReference type="ChEBI" id="CHEBI:18420"/>
    </cofactor>
</comment>
<dbReference type="STRING" id="314283.MED297_19597"/>
<dbReference type="PANTHER" id="PTHR46244:SF6">
    <property type="entry name" value="PHOSPHOENOLPYRUVATE-PROTEIN PHOSPHOTRANSFERASE"/>
    <property type="match status" value="1"/>
</dbReference>
<keyword evidence="8" id="KW-0762">Sugar transport</keyword>
<dbReference type="Gene3D" id="2.70.70.10">
    <property type="entry name" value="Glucose Permease (Domain IIA)"/>
    <property type="match status" value="1"/>
</dbReference>
<evidence type="ECO:0000256" key="12">
    <source>
        <dbReference type="ARBA" id="ARBA00022777"/>
    </source>
</evidence>
<organism evidence="16 17">
    <name type="scientific">Reinekea blandensis MED297</name>
    <dbReference type="NCBI Taxonomy" id="314283"/>
    <lineage>
        <taxon>Bacteria</taxon>
        <taxon>Pseudomonadati</taxon>
        <taxon>Pseudomonadota</taxon>
        <taxon>Gammaproteobacteria</taxon>
        <taxon>Oceanospirillales</taxon>
        <taxon>Saccharospirillaceae</taxon>
        <taxon>Reinekea</taxon>
    </lineage>
</organism>
<evidence type="ECO:0000256" key="5">
    <source>
        <dbReference type="ARBA" id="ARBA00012232"/>
    </source>
</evidence>
<feature type="domain" description="PTS EIIA type-1" evidence="14">
    <location>
        <begin position="19"/>
        <end position="123"/>
    </location>
</feature>